<feature type="binding site" evidence="3">
    <location>
        <position position="95"/>
    </location>
    <ligand>
        <name>NAD(+)</name>
        <dbReference type="ChEBI" id="CHEBI:57540"/>
    </ligand>
</feature>
<dbReference type="GO" id="GO:0006631">
    <property type="term" value="P:fatty acid metabolic process"/>
    <property type="evidence" value="ECO:0007669"/>
    <property type="project" value="InterPro"/>
</dbReference>
<comment type="caution">
    <text evidence="6">The sequence shown here is derived from an EMBL/GenBank/DDBJ whole genome shotgun (WGS) entry which is preliminary data.</text>
</comment>
<dbReference type="InterPro" id="IPR013328">
    <property type="entry name" value="6PGD_dom2"/>
</dbReference>
<sequence>MQTAVLGAGSMGHGIAQVLAMAGHDVTMRDVDDERVADGVDTVRSNLQKGVELGKVSEAERDATLGRLTGETDLDAAVGDAGLVVEAVPESMDLKQSVFEEVDAAAPGDCLLATNTSSLSVTELASSVSNPERFVGAHFFNPPHLMDLVEVIRAEQTADETETRLVEMLEDAGKTCVVVEDFPGFATSRLGVAIGAEAIRMVEQGVADPAAIDRAMVEGYNFPVGPLELTDRVGLDVRLHILQYLREELGERFRPPALLKRKVRAGKLGVKSGEGFYRWEDGGRVDTE</sequence>
<protein>
    <submittedName>
        <fullName evidence="6">3-hydroxybutyryl-CoA dehydrogenase</fullName>
        <ecNumber evidence="6">1.1.1.157</ecNumber>
    </submittedName>
</protein>
<dbReference type="InterPro" id="IPR008927">
    <property type="entry name" value="6-PGluconate_DH-like_C_sf"/>
</dbReference>
<dbReference type="Gene3D" id="1.10.1040.10">
    <property type="entry name" value="N-(1-d-carboxylethyl)-l-norvaline Dehydrogenase, domain 2"/>
    <property type="match status" value="1"/>
</dbReference>
<dbReference type="EMBL" id="WSZK01000008">
    <property type="protein sequence ID" value="MWG33614.1"/>
    <property type="molecule type" value="Genomic_DNA"/>
</dbReference>
<dbReference type="InterPro" id="IPR022694">
    <property type="entry name" value="3-OHacyl-CoA_DH"/>
</dbReference>
<dbReference type="OrthoDB" id="51300at2157"/>
<dbReference type="PIRSF" id="PIRSF000105">
    <property type="entry name" value="HCDH"/>
    <property type="match status" value="1"/>
</dbReference>
<keyword evidence="7" id="KW-1185">Reference proteome</keyword>
<evidence type="ECO:0000256" key="3">
    <source>
        <dbReference type="PIRSR" id="PIRSR000105-2"/>
    </source>
</evidence>
<proteinExistence type="predicted"/>
<dbReference type="EC" id="1.1.1.157" evidence="6"/>
<dbReference type="SUPFAM" id="SSF48179">
    <property type="entry name" value="6-phosphogluconate dehydrogenase C-terminal domain-like"/>
    <property type="match status" value="1"/>
</dbReference>
<evidence type="ECO:0000313" key="7">
    <source>
        <dbReference type="Proteomes" id="UP000451471"/>
    </source>
</evidence>
<feature type="binding site" evidence="3">
    <location>
        <position position="141"/>
    </location>
    <ligand>
        <name>NAD(+)</name>
        <dbReference type="ChEBI" id="CHEBI:57540"/>
    </ligand>
</feature>
<dbReference type="RefSeq" id="WP_158203337.1">
    <property type="nucleotide sequence ID" value="NZ_WSZK01000008.1"/>
</dbReference>
<feature type="binding site" evidence="3">
    <location>
        <position position="271"/>
    </location>
    <ligand>
        <name>NAD(+)</name>
        <dbReference type="ChEBI" id="CHEBI:57540"/>
    </ligand>
</feature>
<evidence type="ECO:0000259" key="4">
    <source>
        <dbReference type="Pfam" id="PF00725"/>
    </source>
</evidence>
<feature type="domain" description="3-hydroxyacyl-CoA dehydrogenase C-terminal" evidence="4">
    <location>
        <begin position="184"/>
        <end position="279"/>
    </location>
</feature>
<dbReference type="SUPFAM" id="SSF51735">
    <property type="entry name" value="NAD(P)-binding Rossmann-fold domains"/>
    <property type="match status" value="1"/>
</dbReference>
<dbReference type="Pfam" id="PF00725">
    <property type="entry name" value="3HCDH"/>
    <property type="match status" value="1"/>
</dbReference>
<name>A0A6B0GFY6_9EURY</name>
<reference evidence="6 7" key="1">
    <citation type="submission" date="2019-12" db="EMBL/GenBank/DDBJ databases">
        <title>Halocatena pleomorpha gen. nov. sp. nov., an extremely halophilic archaeon of family Halobacteriaceae isolated from saltpan soil.</title>
        <authorList>
            <person name="Pal Y."/>
            <person name="Verma A."/>
            <person name="Krishnamurthi S."/>
            <person name="Kumar P."/>
        </authorList>
    </citation>
    <scope>NUCLEOTIDE SEQUENCE [LARGE SCALE GENOMIC DNA]</scope>
    <source>
        <strain evidence="6 7">JCM 16495</strain>
    </source>
</reference>
<dbReference type="Pfam" id="PF02737">
    <property type="entry name" value="3HCDH_N"/>
    <property type="match status" value="1"/>
</dbReference>
<keyword evidence="3" id="KW-0520">NAD</keyword>
<dbReference type="GO" id="GO:0070403">
    <property type="term" value="F:NAD+ binding"/>
    <property type="evidence" value="ECO:0007669"/>
    <property type="project" value="InterPro"/>
</dbReference>
<feature type="binding site" evidence="3">
    <location>
        <position position="90"/>
    </location>
    <ligand>
        <name>NAD(+)</name>
        <dbReference type="ChEBI" id="CHEBI:57540"/>
    </ligand>
</feature>
<dbReference type="InterPro" id="IPR006108">
    <property type="entry name" value="3HC_DH_C"/>
</dbReference>
<dbReference type="AlphaFoldDB" id="A0A6B0GFY6"/>
<evidence type="ECO:0000259" key="5">
    <source>
        <dbReference type="Pfam" id="PF02737"/>
    </source>
</evidence>
<feature type="site" description="Important for catalytic activity" evidence="2">
    <location>
        <position position="138"/>
    </location>
</feature>
<feature type="domain" description="3-hydroxyacyl-CoA dehydrogenase NAD binding" evidence="5">
    <location>
        <begin position="3"/>
        <end position="181"/>
    </location>
</feature>
<dbReference type="InterPro" id="IPR006176">
    <property type="entry name" value="3-OHacyl-CoA_DH_NAD-bd"/>
</dbReference>
<dbReference type="PANTHER" id="PTHR48075:SF5">
    <property type="entry name" value="3-HYDROXYBUTYRYL-COA DEHYDROGENASE"/>
    <property type="match status" value="1"/>
</dbReference>
<dbReference type="FunFam" id="3.40.50.720:FF:000009">
    <property type="entry name" value="Fatty oxidation complex, alpha subunit"/>
    <property type="match status" value="1"/>
</dbReference>
<evidence type="ECO:0000256" key="1">
    <source>
        <dbReference type="ARBA" id="ARBA00023002"/>
    </source>
</evidence>
<dbReference type="Proteomes" id="UP000451471">
    <property type="component" value="Unassembled WGS sequence"/>
</dbReference>
<organism evidence="6 7">
    <name type="scientific">Halomarina oriensis</name>
    <dbReference type="NCBI Taxonomy" id="671145"/>
    <lineage>
        <taxon>Archaea</taxon>
        <taxon>Methanobacteriati</taxon>
        <taxon>Methanobacteriota</taxon>
        <taxon>Stenosarchaea group</taxon>
        <taxon>Halobacteria</taxon>
        <taxon>Halobacteriales</taxon>
        <taxon>Natronomonadaceae</taxon>
        <taxon>Halomarina</taxon>
    </lineage>
</organism>
<dbReference type="Gene3D" id="3.40.50.720">
    <property type="entry name" value="NAD(P)-binding Rossmann-like Domain"/>
    <property type="match status" value="1"/>
</dbReference>
<feature type="binding site" evidence="3">
    <location>
        <begin position="7"/>
        <end position="12"/>
    </location>
    <ligand>
        <name>NAD(+)</name>
        <dbReference type="ChEBI" id="CHEBI:57540"/>
    </ligand>
</feature>
<dbReference type="InterPro" id="IPR036291">
    <property type="entry name" value="NAD(P)-bd_dom_sf"/>
</dbReference>
<feature type="binding site" evidence="3">
    <location>
        <position position="117"/>
    </location>
    <ligand>
        <name>NAD(+)</name>
        <dbReference type="ChEBI" id="CHEBI:57540"/>
    </ligand>
</feature>
<evidence type="ECO:0000313" key="6">
    <source>
        <dbReference type="EMBL" id="MWG33614.1"/>
    </source>
</evidence>
<dbReference type="GO" id="GO:0008691">
    <property type="term" value="F:3-hydroxybutyryl-CoA dehydrogenase activity"/>
    <property type="evidence" value="ECO:0007669"/>
    <property type="project" value="UniProtKB-EC"/>
</dbReference>
<gene>
    <name evidence="6" type="ORF">GQS65_03750</name>
</gene>
<feature type="binding site" evidence="3">
    <location>
        <position position="30"/>
    </location>
    <ligand>
        <name>NAD(+)</name>
        <dbReference type="ChEBI" id="CHEBI:57540"/>
    </ligand>
</feature>
<keyword evidence="1 6" id="KW-0560">Oxidoreductase</keyword>
<accession>A0A6B0GFY6</accession>
<evidence type="ECO:0000256" key="2">
    <source>
        <dbReference type="PIRSR" id="PIRSR000105-1"/>
    </source>
</evidence>
<dbReference type="PANTHER" id="PTHR48075">
    <property type="entry name" value="3-HYDROXYACYL-COA DEHYDROGENASE FAMILY PROTEIN"/>
    <property type="match status" value="1"/>
</dbReference>